<dbReference type="AlphaFoldDB" id="A0A1S3D9H9"/>
<feature type="domain" description="DM10" evidence="6">
    <location>
        <begin position="98"/>
        <end position="206"/>
    </location>
</feature>
<dbReference type="RefSeq" id="XP_008476365.1">
    <property type="nucleotide sequence ID" value="XM_008478143.1"/>
</dbReference>
<evidence type="ECO:0000313" key="8">
    <source>
        <dbReference type="RefSeq" id="XP_008476365.1"/>
    </source>
</evidence>
<dbReference type="InterPro" id="IPR006602">
    <property type="entry name" value="DM10_dom"/>
</dbReference>
<accession>A0A1S3D9H9</accession>
<keyword evidence="2" id="KW-0963">Cytoplasm</keyword>
<evidence type="ECO:0000256" key="1">
    <source>
        <dbReference type="ARBA" id="ARBA00004430"/>
    </source>
</evidence>
<evidence type="ECO:0000256" key="3">
    <source>
        <dbReference type="ARBA" id="ARBA00022737"/>
    </source>
</evidence>
<dbReference type="PANTHER" id="PTHR12086">
    <property type="entry name" value="EF-HAND DOMAIN C-TERMINAL CONTAINING PROTEIN"/>
    <property type="match status" value="1"/>
</dbReference>
<organism evidence="7 8">
    <name type="scientific">Diaphorina citri</name>
    <name type="common">Asian citrus psyllid</name>
    <dbReference type="NCBI Taxonomy" id="121845"/>
    <lineage>
        <taxon>Eukaryota</taxon>
        <taxon>Metazoa</taxon>
        <taxon>Ecdysozoa</taxon>
        <taxon>Arthropoda</taxon>
        <taxon>Hexapoda</taxon>
        <taxon>Insecta</taxon>
        <taxon>Pterygota</taxon>
        <taxon>Neoptera</taxon>
        <taxon>Paraneoptera</taxon>
        <taxon>Hemiptera</taxon>
        <taxon>Sternorrhyncha</taxon>
        <taxon>Psylloidea</taxon>
        <taxon>Psyllidae</taxon>
        <taxon>Diaphorininae</taxon>
        <taxon>Diaphorina</taxon>
    </lineage>
</organism>
<evidence type="ECO:0000256" key="2">
    <source>
        <dbReference type="ARBA" id="ARBA00022490"/>
    </source>
</evidence>
<proteinExistence type="predicted"/>
<evidence type="ECO:0000313" key="7">
    <source>
        <dbReference type="Proteomes" id="UP000079169"/>
    </source>
</evidence>
<keyword evidence="4" id="KW-0206">Cytoskeleton</keyword>
<dbReference type="PANTHER" id="PTHR12086:SF9">
    <property type="entry name" value="EF-HAND DOMAIN-CONTAINING PROTEIN 1"/>
    <property type="match status" value="1"/>
</dbReference>
<keyword evidence="7" id="KW-1185">Reference proteome</keyword>
<keyword evidence="3" id="KW-0677">Repeat</keyword>
<dbReference type="PROSITE" id="PS51336">
    <property type="entry name" value="DM10"/>
    <property type="match status" value="1"/>
</dbReference>
<keyword evidence="5" id="KW-0966">Cell projection</keyword>
<dbReference type="SMART" id="SM00676">
    <property type="entry name" value="DM10"/>
    <property type="match status" value="1"/>
</dbReference>
<evidence type="ECO:0000256" key="5">
    <source>
        <dbReference type="ARBA" id="ARBA00023273"/>
    </source>
</evidence>
<dbReference type="InterPro" id="IPR040193">
    <property type="entry name" value="EFHC1/EFHC2/EFHB"/>
</dbReference>
<evidence type="ECO:0000256" key="4">
    <source>
        <dbReference type="ARBA" id="ARBA00023212"/>
    </source>
</evidence>
<reference evidence="8" key="1">
    <citation type="submission" date="2025-08" db="UniProtKB">
        <authorList>
            <consortium name="RefSeq"/>
        </authorList>
    </citation>
    <scope>IDENTIFICATION</scope>
</reference>
<dbReference type="Gene3D" id="2.30.29.170">
    <property type="match status" value="2"/>
</dbReference>
<dbReference type="FunFam" id="2.30.29.170:FF:000004">
    <property type="entry name" value="EF-hand domain containing 2"/>
    <property type="match status" value="1"/>
</dbReference>
<dbReference type="GO" id="GO:0005930">
    <property type="term" value="C:axoneme"/>
    <property type="evidence" value="ECO:0007669"/>
    <property type="project" value="UniProtKB-SubCell"/>
</dbReference>
<sequence length="323" mass="37873">MVTIATSKDLPLLPGYTFDYQNTLPADVDNQKKFFTKGQFFMKNGYAFDTSHTLYTNNKLQFEENAPSTPYDIGLTYHGQRVSNEFTTQFRPHYVTYDNQKLNFTGYFTQTVSGSPYETYRVRYVNLLYFLEDDTICVNEAHRPNSGFKQGKLVTRDKHVKPVANLYGAYYTWKDLNVGMDVHIYGIKYRLCTCDAFTKRFLVSQGLDLNPEESLPQDPYETQRLQSEHQVTSTTKRVVSYDRKLRHYLKYDGSLETEDHYFDQQASSDYYGPKDLLVGSTINVMNQKLFIFDCNEFTRQYYRDKFNIHQPERVPVEAELRGK</sequence>
<name>A0A1S3D9H9_DIACI</name>
<evidence type="ECO:0000259" key="6">
    <source>
        <dbReference type="PROSITE" id="PS51336"/>
    </source>
</evidence>
<dbReference type="PaxDb" id="121845-A0A1S3D9H9"/>
<dbReference type="GeneID" id="103513325"/>
<dbReference type="KEGG" id="dci:103513325"/>
<comment type="subcellular location">
    <subcellularLocation>
        <location evidence="1">Cytoplasm</location>
        <location evidence="1">Cytoskeleton</location>
        <location evidence="1">Cilium axoneme</location>
    </subcellularLocation>
</comment>
<dbReference type="Pfam" id="PF06565">
    <property type="entry name" value="DM10_dom"/>
    <property type="match status" value="2"/>
</dbReference>
<dbReference type="STRING" id="121845.A0A1S3D9H9"/>
<dbReference type="Proteomes" id="UP000079169">
    <property type="component" value="Unplaced"/>
</dbReference>
<gene>
    <name evidence="8" type="primary">LOC103513325</name>
</gene>
<protein>
    <submittedName>
        <fullName evidence="8">EF-hand domain-containing family member C2-like</fullName>
    </submittedName>
</protein>